<name>A0A431U3X1_9BACT</name>
<dbReference type="SUPFAM" id="SSF89550">
    <property type="entry name" value="PHP domain-like"/>
    <property type="match status" value="1"/>
</dbReference>
<evidence type="ECO:0000313" key="9">
    <source>
        <dbReference type="EMBL" id="RTQ50269.1"/>
    </source>
</evidence>
<dbReference type="Pfam" id="PF14579">
    <property type="entry name" value="HHH_6"/>
    <property type="match status" value="1"/>
</dbReference>
<comment type="caution">
    <text evidence="9">The sequence shown here is derived from an EMBL/GenBank/DDBJ whole genome shotgun (WGS) entry which is preliminary data.</text>
</comment>
<dbReference type="PANTHER" id="PTHR32294:SF0">
    <property type="entry name" value="DNA POLYMERASE III SUBUNIT ALPHA"/>
    <property type="match status" value="1"/>
</dbReference>
<dbReference type="Gene3D" id="1.10.10.1600">
    <property type="entry name" value="Bacterial DNA polymerase III alpha subunit, thumb domain"/>
    <property type="match status" value="1"/>
</dbReference>
<dbReference type="RefSeq" id="WP_126693319.1">
    <property type="nucleotide sequence ID" value="NZ_RXOF01000005.1"/>
</dbReference>
<evidence type="ECO:0000256" key="6">
    <source>
        <dbReference type="ARBA" id="ARBA00022932"/>
    </source>
</evidence>
<comment type="catalytic activity">
    <reaction evidence="7">
        <text>DNA(n) + a 2'-deoxyribonucleoside 5'-triphosphate = DNA(n+1) + diphosphate</text>
        <dbReference type="Rhea" id="RHEA:22508"/>
        <dbReference type="Rhea" id="RHEA-COMP:17339"/>
        <dbReference type="Rhea" id="RHEA-COMP:17340"/>
        <dbReference type="ChEBI" id="CHEBI:33019"/>
        <dbReference type="ChEBI" id="CHEBI:61560"/>
        <dbReference type="ChEBI" id="CHEBI:173112"/>
        <dbReference type="EC" id="2.7.7.7"/>
    </reaction>
</comment>
<dbReference type="InterPro" id="IPR016195">
    <property type="entry name" value="Pol/histidinol_Pase-like"/>
</dbReference>
<dbReference type="CDD" id="cd12113">
    <property type="entry name" value="PHP_PolIIIA_DnaE3"/>
    <property type="match status" value="1"/>
</dbReference>
<dbReference type="InterPro" id="IPR003141">
    <property type="entry name" value="Pol/His_phosphatase_N"/>
</dbReference>
<evidence type="ECO:0000256" key="5">
    <source>
        <dbReference type="ARBA" id="ARBA00022705"/>
    </source>
</evidence>
<gene>
    <name evidence="9" type="ORF">EJV47_11625</name>
</gene>
<dbReference type="GO" id="GO:0006260">
    <property type="term" value="P:DNA replication"/>
    <property type="evidence" value="ECO:0007669"/>
    <property type="project" value="UniProtKB-KW"/>
</dbReference>
<keyword evidence="4 9" id="KW-0548">Nucleotidyltransferase</keyword>
<evidence type="ECO:0000256" key="2">
    <source>
        <dbReference type="ARBA" id="ARBA00019114"/>
    </source>
</evidence>
<keyword evidence="6" id="KW-0239">DNA-directed DNA polymerase</keyword>
<dbReference type="EC" id="2.7.7.7" evidence="1"/>
<reference evidence="9 10" key="1">
    <citation type="submission" date="2018-12" db="EMBL/GenBank/DDBJ databases">
        <title>Hymenobacter gummosus sp. nov., isolated from a spring.</title>
        <authorList>
            <person name="Nie L."/>
        </authorList>
    </citation>
    <scope>NUCLEOTIDE SEQUENCE [LARGE SCALE GENOMIC DNA]</scope>
    <source>
        <strain evidence="9 10">KCTC 52166</strain>
    </source>
</reference>
<sequence length="1238" mass="140264">MPTFSHLHCHTQYSLLDGQASISALMKKAQKDGMPAVALTDHGNMFGAFNFVAEANKYNVKPIVGCEFYLVEDRHKKTFSREKGERDNRFHQLLLAKDQAGYQNLAKLCSMSFIEGTYSKYPRIDKELLLQYHEGLIATSCCIGAEIPQALLWKSEEEAEKLLRWWLDLFGEDYYIEIQRHGIENIDNTGKSQEDLNQTLLKWAQKYNVKVIATNDSHYVDQQDFAPHDLLLCVNTGEEHSIPVGDFQTKYFRLISGQNEVLYDHLDNLRPLAGRDDAVRRQLMRIDEELQMPKPKSRFGFPNDQFYFKTQAEMANLFADVPESLDNTNEIVDKITPPKLARDILLPNFPLPAGFANADEFLRELTYVGAFGPSAGKGIVTMTKPPRYSERTPEIEERLEYELRIIQTMGFAGYFLIVQDFINKGRDMGVAVGPGRGSAAGSAVAYCVGITNIDPIKYSLLFERFLNPERVSMPDIDIDFDDVNRQRVIDYVVDKYGKTQVAQIITFGTMAAKSSIKDVARAMELPLPATNELTKMVPEKPGTTLNDAFAENPELDYILRDEAPDNLRGQILRLAHKLEGSVRNTGIHAAGVIIAPDDITKYIPVSTSKDSDLLVTQFDGKVIESAGMLKMDFLGLKTLTIIVDALTLIKKNHGVDINIDDIPLDDPKTYELYQRGDTIGTFQFESEGMRMYLKDLKPTNIEDLIAMNALYRPGPMQFIPNFINRKHGREEIDYPHELLEPILNYSQGIMVYQEQIMQTAQILAGYSLGGADLLRRAMGKKDMKKMALEREKFCKGALELHGIKEKKANEVFDVMEKFAAYGFNRSHSAAYSVVAYQTGYLKANYPAEYMAAVLTNNMSDIKKVTFFIEEARRQGVQVLGPDVNESVLKFNVNEKGQIRFGMAAVKGAGEAAIENIVAEREKKGPYTDIFDFAKRVNLRAVNKKTFESLALSGAFDSFERYHRRQFVEAPSGDQNLIDKAVKLGQQHQADKDSAQQSLFGGGAFGAVAMPLPKVPDMEPWPATEQLRREKDVVGFYLSGHPLDDFKLEIDSYCTCALDKIETYKNRDINVAGLISNVMFKTTKTGQPFVSFNIEDYDSSLNLALFRDDYTRFSALINPRNYDKEQVPPMFIRGKYAPRFRDSDQFEFKVMTMEPLINVAEKLAGGVRVQLDLRTITEPFMDRFMAAVEECAGSKKLEIKFAEPHEHLTVDTYSRKYRIEPKSFIFKMREMEIDACQLI</sequence>
<dbReference type="Pfam" id="PF07733">
    <property type="entry name" value="DNA_pol3_alpha"/>
    <property type="match status" value="1"/>
</dbReference>
<dbReference type="Proteomes" id="UP000282184">
    <property type="component" value="Unassembled WGS sequence"/>
</dbReference>
<dbReference type="InterPro" id="IPR004805">
    <property type="entry name" value="DnaE2/DnaE/PolC"/>
</dbReference>
<protein>
    <recommendedName>
        <fullName evidence="2">DNA polymerase III subunit alpha</fullName>
        <ecNumber evidence="1">2.7.7.7</ecNumber>
    </recommendedName>
</protein>
<organism evidence="9 10">
    <name type="scientific">Hymenobacter gummosus</name>
    <dbReference type="NCBI Taxonomy" id="1776032"/>
    <lineage>
        <taxon>Bacteria</taxon>
        <taxon>Pseudomonadati</taxon>
        <taxon>Bacteroidota</taxon>
        <taxon>Cytophagia</taxon>
        <taxon>Cytophagales</taxon>
        <taxon>Hymenobacteraceae</taxon>
        <taxon>Hymenobacter</taxon>
    </lineage>
</organism>
<evidence type="ECO:0000256" key="7">
    <source>
        <dbReference type="ARBA" id="ARBA00049244"/>
    </source>
</evidence>
<dbReference type="CDD" id="cd04485">
    <property type="entry name" value="DnaE_OBF"/>
    <property type="match status" value="1"/>
</dbReference>
<dbReference type="OrthoDB" id="9803237at2"/>
<dbReference type="SMART" id="SM00481">
    <property type="entry name" value="POLIIIAc"/>
    <property type="match status" value="1"/>
</dbReference>
<evidence type="ECO:0000256" key="1">
    <source>
        <dbReference type="ARBA" id="ARBA00012417"/>
    </source>
</evidence>
<dbReference type="NCBIfam" id="TIGR00594">
    <property type="entry name" value="polc"/>
    <property type="match status" value="1"/>
</dbReference>
<dbReference type="Gene3D" id="1.10.150.870">
    <property type="match status" value="1"/>
</dbReference>
<dbReference type="InterPro" id="IPR011708">
    <property type="entry name" value="DNA_pol3_alpha_NTPase_dom"/>
</dbReference>
<evidence type="ECO:0000256" key="4">
    <source>
        <dbReference type="ARBA" id="ARBA00022695"/>
    </source>
</evidence>
<dbReference type="GO" id="GO:0003887">
    <property type="term" value="F:DNA-directed DNA polymerase activity"/>
    <property type="evidence" value="ECO:0007669"/>
    <property type="project" value="UniProtKB-KW"/>
</dbReference>
<keyword evidence="3 9" id="KW-0808">Transferase</keyword>
<proteinExistence type="predicted"/>
<dbReference type="PANTHER" id="PTHR32294">
    <property type="entry name" value="DNA POLYMERASE III SUBUNIT ALPHA"/>
    <property type="match status" value="1"/>
</dbReference>
<dbReference type="AlphaFoldDB" id="A0A431U3X1"/>
<dbReference type="InterPro" id="IPR040982">
    <property type="entry name" value="DNA_pol3_finger"/>
</dbReference>
<evidence type="ECO:0000313" key="10">
    <source>
        <dbReference type="Proteomes" id="UP000282184"/>
    </source>
</evidence>
<dbReference type="InterPro" id="IPR004013">
    <property type="entry name" value="PHP_dom"/>
</dbReference>
<dbReference type="InterPro" id="IPR041931">
    <property type="entry name" value="DNA_pol3_alpha_thumb_dom"/>
</dbReference>
<feature type="domain" description="Polymerase/histidinol phosphatase N-terminal" evidence="8">
    <location>
        <begin position="5"/>
        <end position="72"/>
    </location>
</feature>
<dbReference type="Pfam" id="PF02811">
    <property type="entry name" value="PHP"/>
    <property type="match status" value="1"/>
</dbReference>
<evidence type="ECO:0000259" key="8">
    <source>
        <dbReference type="SMART" id="SM00481"/>
    </source>
</evidence>
<dbReference type="NCBIfam" id="NF004226">
    <property type="entry name" value="PRK05673.1"/>
    <property type="match status" value="1"/>
</dbReference>
<keyword evidence="5" id="KW-0235">DNA replication</keyword>
<dbReference type="Gene3D" id="3.20.20.140">
    <property type="entry name" value="Metal-dependent hydrolases"/>
    <property type="match status" value="1"/>
</dbReference>
<evidence type="ECO:0000256" key="3">
    <source>
        <dbReference type="ARBA" id="ARBA00022679"/>
    </source>
</evidence>
<accession>A0A431U3X1</accession>
<dbReference type="EMBL" id="RXOF01000005">
    <property type="protein sequence ID" value="RTQ50269.1"/>
    <property type="molecule type" value="Genomic_DNA"/>
</dbReference>
<dbReference type="InterPro" id="IPR029460">
    <property type="entry name" value="DNAPol_HHH"/>
</dbReference>
<keyword evidence="10" id="KW-1185">Reference proteome</keyword>
<dbReference type="Pfam" id="PF17657">
    <property type="entry name" value="DNA_pol3_finger"/>
    <property type="match status" value="1"/>
</dbReference>
<dbReference type="GO" id="GO:0008408">
    <property type="term" value="F:3'-5' exonuclease activity"/>
    <property type="evidence" value="ECO:0007669"/>
    <property type="project" value="InterPro"/>
</dbReference>